<dbReference type="EMBL" id="JH815800">
    <property type="protein sequence ID" value="EKC22383.1"/>
    <property type="molecule type" value="Genomic_DNA"/>
</dbReference>
<protein>
    <submittedName>
        <fullName evidence="2">Multiple epidermal growth factor-like domains 10</fullName>
    </submittedName>
</protein>
<gene>
    <name evidence="2" type="ORF">CGI_10002390</name>
</gene>
<dbReference type="InterPro" id="IPR042635">
    <property type="entry name" value="MEGF10/SREC1/2-like"/>
</dbReference>
<evidence type="ECO:0000256" key="1">
    <source>
        <dbReference type="ARBA" id="ARBA00022536"/>
    </source>
</evidence>
<dbReference type="AlphaFoldDB" id="K1PKW7"/>
<dbReference type="Gene3D" id="2.170.300.10">
    <property type="entry name" value="Tie2 ligand-binding domain superfamily"/>
    <property type="match status" value="1"/>
</dbReference>
<dbReference type="InParanoid" id="K1PKW7"/>
<reference evidence="2" key="1">
    <citation type="journal article" date="2012" name="Nature">
        <title>The oyster genome reveals stress adaptation and complexity of shell formation.</title>
        <authorList>
            <person name="Zhang G."/>
            <person name="Fang X."/>
            <person name="Guo X."/>
            <person name="Li L."/>
            <person name="Luo R."/>
            <person name="Xu F."/>
            <person name="Yang P."/>
            <person name="Zhang L."/>
            <person name="Wang X."/>
            <person name="Qi H."/>
            <person name="Xiong Z."/>
            <person name="Que H."/>
            <person name="Xie Y."/>
            <person name="Holland P.W."/>
            <person name="Paps J."/>
            <person name="Zhu Y."/>
            <person name="Wu F."/>
            <person name="Chen Y."/>
            <person name="Wang J."/>
            <person name="Peng C."/>
            <person name="Meng J."/>
            <person name="Yang L."/>
            <person name="Liu J."/>
            <person name="Wen B."/>
            <person name="Zhang N."/>
            <person name="Huang Z."/>
            <person name="Zhu Q."/>
            <person name="Feng Y."/>
            <person name="Mount A."/>
            <person name="Hedgecock D."/>
            <person name="Xu Z."/>
            <person name="Liu Y."/>
            <person name="Domazet-Loso T."/>
            <person name="Du Y."/>
            <person name="Sun X."/>
            <person name="Zhang S."/>
            <person name="Liu B."/>
            <person name="Cheng P."/>
            <person name="Jiang X."/>
            <person name="Li J."/>
            <person name="Fan D."/>
            <person name="Wang W."/>
            <person name="Fu W."/>
            <person name="Wang T."/>
            <person name="Wang B."/>
            <person name="Zhang J."/>
            <person name="Peng Z."/>
            <person name="Li Y."/>
            <person name="Li N."/>
            <person name="Wang J."/>
            <person name="Chen M."/>
            <person name="He Y."/>
            <person name="Tan F."/>
            <person name="Song X."/>
            <person name="Zheng Q."/>
            <person name="Huang R."/>
            <person name="Yang H."/>
            <person name="Du X."/>
            <person name="Chen L."/>
            <person name="Yang M."/>
            <person name="Gaffney P.M."/>
            <person name="Wang S."/>
            <person name="Luo L."/>
            <person name="She Z."/>
            <person name="Ming Y."/>
            <person name="Huang W."/>
            <person name="Zhang S."/>
            <person name="Huang B."/>
            <person name="Zhang Y."/>
            <person name="Qu T."/>
            <person name="Ni P."/>
            <person name="Miao G."/>
            <person name="Wang J."/>
            <person name="Wang Q."/>
            <person name="Steinberg C.E."/>
            <person name="Wang H."/>
            <person name="Li N."/>
            <person name="Qian L."/>
            <person name="Zhang G."/>
            <person name="Li Y."/>
            <person name="Yang H."/>
            <person name="Liu X."/>
            <person name="Wang J."/>
            <person name="Yin Y."/>
            <person name="Wang J."/>
        </authorList>
    </citation>
    <scope>NUCLEOTIDE SEQUENCE [LARGE SCALE GENOMIC DNA]</scope>
    <source>
        <strain evidence="2">05x7-T-G4-1.051#20</strain>
    </source>
</reference>
<dbReference type="PANTHER" id="PTHR24043">
    <property type="entry name" value="SCAVENGER RECEPTOR CLASS F"/>
    <property type="match status" value="1"/>
</dbReference>
<organism evidence="2">
    <name type="scientific">Magallana gigas</name>
    <name type="common">Pacific oyster</name>
    <name type="synonym">Crassostrea gigas</name>
    <dbReference type="NCBI Taxonomy" id="29159"/>
    <lineage>
        <taxon>Eukaryota</taxon>
        <taxon>Metazoa</taxon>
        <taxon>Spiralia</taxon>
        <taxon>Lophotrochozoa</taxon>
        <taxon>Mollusca</taxon>
        <taxon>Bivalvia</taxon>
        <taxon>Autobranchia</taxon>
        <taxon>Pteriomorphia</taxon>
        <taxon>Ostreida</taxon>
        <taxon>Ostreoidea</taxon>
        <taxon>Ostreidae</taxon>
        <taxon>Magallana</taxon>
    </lineage>
</organism>
<keyword evidence="1" id="KW-0245">EGF-like domain</keyword>
<evidence type="ECO:0000313" key="2">
    <source>
        <dbReference type="EMBL" id="EKC22383.1"/>
    </source>
</evidence>
<dbReference type="PANTHER" id="PTHR24043:SF8">
    <property type="entry name" value="EGF-LIKE DOMAIN-CONTAINING PROTEIN"/>
    <property type="match status" value="1"/>
</dbReference>
<dbReference type="HOGENOM" id="CLU_1086837_0_0_1"/>
<accession>K1PKW7</accession>
<name>K1PKW7_MAGGI</name>
<dbReference type="GO" id="GO:0005044">
    <property type="term" value="F:scavenger receptor activity"/>
    <property type="evidence" value="ECO:0007669"/>
    <property type="project" value="InterPro"/>
</dbReference>
<proteinExistence type="predicted"/>
<sequence length="256" mass="28017">MDRTESGKQCVQGNSTVFVKCYGLHASYFPDKKNPGAVCRNMLDKVLNRLGPKDKGLWCFTNNSEDSNFMESCDLPLQECDHSRYGANCSEVCGHCLSGSCRFVTGACVGGCIPGWQGEKCQDECDPGRYGANCSEVCGHCLSGSCRFVTGACVGGCIPGWQGEKWQEGLEIIDHPRLSVSEVGGGDTSDDSLEPFLRPLLPSLELETFDVVLLSKTHRPPLEHACTMWDPHTVLNIQKLEASQRRSICDVQLLTN</sequence>